<evidence type="ECO:0008006" key="5">
    <source>
        <dbReference type="Google" id="ProtNLM"/>
    </source>
</evidence>
<comment type="caution">
    <text evidence="3">The sequence shown here is derived from an EMBL/GenBank/DDBJ whole genome shotgun (WGS) entry which is preliminary data.</text>
</comment>
<evidence type="ECO:0000313" key="3">
    <source>
        <dbReference type="EMBL" id="KJK51660.1"/>
    </source>
</evidence>
<feature type="coiled-coil region" evidence="1">
    <location>
        <begin position="318"/>
        <end position="393"/>
    </location>
</feature>
<sequence length="1058" mass="115499">MIGATLFDNSGQAGLDHDGVLGIIGERQLVAVQLFEIARHTSHPVAITPSSFVAVTGRGPRDSNESGKTSFNAAVSLLLGDPEWRMTGGGVAAVAQLLFEPDTAGVTATHRSAPQEGFIVGVFADPDNVARSAHTVWLRISSNPKYLRVRHQPGVHLVEADTDSERHRKAPSVWKSLPNNEFGAGSYVEKLYGRSPRCLAYVAARGKQRSGPSLLKMDTGAFTPENIGAALIRLTGRAEALELEKEQRRKLADETRKVEDKQRAGERAWDDEEKTLEAVRTRAGIRTLLADGDILWRKHLARGLLDTVAHTDWLTTVIEGYEADRKRERKRLSGLKETEKRLSDFGTLKAEAQAAEQAYKTADDKHQEALRQNSELTAEANSHRDRMKALESQGALDTRLTVEEAEARLVSRREARAIAMSKAQQADDRVTALTEELDLAERGASGAAARALAALAEYEVAATGLMDAVEIADDHRSEWEPRLHPWRAAVCVDEEQGPAALGILSGVPGAILITGRSLAPGPLPTGVLGAPAAAFAFLHELGARMQPLHDPAVQAVSDAALGLTVVAGFPHPTTGRGNIIASLREQLAVAVDDQARRRTAAETAEKRERDAEKDLATSRAAAEHRDLVVRIRTIESDRLPPVLLLLGERSEIRETSLTAHATAQANLSNAESSLARASAARKECDDRLAELDIDLSRTQRSLDSTGLLYWRTEFGGDEKAARVLLNWSDGQLDYDSSDNVCRPAGPRDPATPVERRKQDTLSMKANEVLMEILFHLKVDRDTGAGAPDQAIAEALRRKEILVRSGTSGRDTGYGGVATALRDWLTQFEERDEHATEQITTARALREKEMRYAKDTLDGLQATVTNVQDNLERRIESNLEAISAALDTLNRSAPDGYGAKLDHKVQRPVEPDDSWIWSVVPMWRRSPGGRLLPYDNATNSAQEKLFSIHLVLAALLASPHPRGRVLILDELGDSLGEEHRRDVLSAVARVAQEYGLTVLGTCQDAVMPDASSFCSEILYFCYPSKAEALNLPTRMFGFDDNGERVELTASAILSGRPLT</sequence>
<accession>A0A0F0H831</accession>
<dbReference type="AlphaFoldDB" id="A0A0F0H831"/>
<evidence type="ECO:0000256" key="2">
    <source>
        <dbReference type="SAM" id="MobiDB-lite"/>
    </source>
</evidence>
<organism evidence="3 4">
    <name type="scientific">Lentzea aerocolonigenes</name>
    <name type="common">Lechevalieria aerocolonigenes</name>
    <name type="synonym">Saccharothrix aerocolonigenes</name>
    <dbReference type="NCBI Taxonomy" id="68170"/>
    <lineage>
        <taxon>Bacteria</taxon>
        <taxon>Bacillati</taxon>
        <taxon>Actinomycetota</taxon>
        <taxon>Actinomycetes</taxon>
        <taxon>Pseudonocardiales</taxon>
        <taxon>Pseudonocardiaceae</taxon>
        <taxon>Lentzea</taxon>
    </lineage>
</organism>
<dbReference type="InterPro" id="IPR027417">
    <property type="entry name" value="P-loop_NTPase"/>
</dbReference>
<reference evidence="3 4" key="1">
    <citation type="submission" date="2015-02" db="EMBL/GenBank/DDBJ databases">
        <authorList>
            <person name="Ju K.-S."/>
            <person name="Doroghazi J.R."/>
            <person name="Metcalf W."/>
        </authorList>
    </citation>
    <scope>NUCLEOTIDE SEQUENCE [LARGE SCALE GENOMIC DNA]</scope>
    <source>
        <strain evidence="3 4">NRRL B-16140</strain>
    </source>
</reference>
<dbReference type="Proteomes" id="UP000033393">
    <property type="component" value="Unassembled WGS sequence"/>
</dbReference>
<dbReference type="OrthoDB" id="3307982at2"/>
<proteinExistence type="predicted"/>
<dbReference type="RefSeq" id="WP_045310344.1">
    <property type="nucleotide sequence ID" value="NZ_JYJG01000029.1"/>
</dbReference>
<dbReference type="PATRIC" id="fig|68170.10.peg.6749"/>
<name>A0A0F0H831_LENAE</name>
<evidence type="ECO:0000313" key="4">
    <source>
        <dbReference type="Proteomes" id="UP000033393"/>
    </source>
</evidence>
<protein>
    <recommendedName>
        <fullName evidence="5">Chromosome segregation ATPase</fullName>
    </recommendedName>
</protein>
<gene>
    <name evidence="3" type="ORF">UK23_05925</name>
</gene>
<keyword evidence="4" id="KW-1185">Reference proteome</keyword>
<feature type="region of interest" description="Disordered" evidence="2">
    <location>
        <begin position="594"/>
        <end position="618"/>
    </location>
</feature>
<dbReference type="EMBL" id="JYJG01000029">
    <property type="protein sequence ID" value="KJK51660.1"/>
    <property type="molecule type" value="Genomic_DNA"/>
</dbReference>
<keyword evidence="1" id="KW-0175">Coiled coil</keyword>
<evidence type="ECO:0000256" key="1">
    <source>
        <dbReference type="SAM" id="Coils"/>
    </source>
</evidence>
<dbReference type="SUPFAM" id="SSF52540">
    <property type="entry name" value="P-loop containing nucleoside triphosphate hydrolases"/>
    <property type="match status" value="1"/>
</dbReference>